<dbReference type="CDD" id="cd16897">
    <property type="entry name" value="LYZ_C"/>
    <property type="match status" value="1"/>
</dbReference>
<dbReference type="InterPro" id="IPR023346">
    <property type="entry name" value="Lysozyme-like_dom_sf"/>
</dbReference>
<organism evidence="7 8">
    <name type="scientific">Danionella cerebrum</name>
    <dbReference type="NCBI Taxonomy" id="2873325"/>
    <lineage>
        <taxon>Eukaryota</taxon>
        <taxon>Metazoa</taxon>
        <taxon>Chordata</taxon>
        <taxon>Craniata</taxon>
        <taxon>Vertebrata</taxon>
        <taxon>Euteleostomi</taxon>
        <taxon>Actinopterygii</taxon>
        <taxon>Neopterygii</taxon>
        <taxon>Teleostei</taxon>
        <taxon>Ostariophysi</taxon>
        <taxon>Cypriniformes</taxon>
        <taxon>Danionidae</taxon>
        <taxon>Danioninae</taxon>
        <taxon>Danionella</taxon>
    </lineage>
</organism>
<feature type="signal peptide" evidence="6">
    <location>
        <begin position="1"/>
        <end position="18"/>
    </location>
</feature>
<dbReference type="PANTHER" id="PTHR11407:SF63">
    <property type="entry name" value="LYSOZYME C"/>
    <property type="match status" value="1"/>
</dbReference>
<comment type="similarity">
    <text evidence="1 5">Belongs to the glycosyl hydrolase 22 family.</text>
</comment>
<comment type="caution">
    <text evidence="7">The sequence shown here is derived from an EMBL/GenBank/DDBJ whole genome shotgun (WGS) entry which is preliminary data.</text>
</comment>
<dbReference type="GO" id="GO:0042742">
    <property type="term" value="P:defense response to bacterium"/>
    <property type="evidence" value="ECO:0007669"/>
    <property type="project" value="UniProtKB-KW"/>
</dbReference>
<keyword evidence="6" id="KW-0732">Signal</keyword>
<dbReference type="AlphaFoldDB" id="A0A553NWT8"/>
<proteinExistence type="inferred from homology"/>
<dbReference type="PRINTS" id="PR00135">
    <property type="entry name" value="LYZLACT"/>
</dbReference>
<dbReference type="STRING" id="623744.A0A553NWT8"/>
<dbReference type="SUPFAM" id="SSF53955">
    <property type="entry name" value="Lysozyme-like"/>
    <property type="match status" value="1"/>
</dbReference>
<evidence type="ECO:0000256" key="2">
    <source>
        <dbReference type="ARBA" id="ARBA00012732"/>
    </source>
</evidence>
<keyword evidence="8" id="KW-1185">Reference proteome</keyword>
<dbReference type="Pfam" id="PF00062">
    <property type="entry name" value="Lys"/>
    <property type="match status" value="1"/>
</dbReference>
<evidence type="ECO:0000256" key="6">
    <source>
        <dbReference type="SAM" id="SignalP"/>
    </source>
</evidence>
<feature type="chain" id="PRO_5021770554" description="lysozyme" evidence="6">
    <location>
        <begin position="19"/>
        <end position="145"/>
    </location>
</feature>
<evidence type="ECO:0000256" key="1">
    <source>
        <dbReference type="ARBA" id="ARBA00010859"/>
    </source>
</evidence>
<dbReference type="SMART" id="SM00263">
    <property type="entry name" value="LYZ1"/>
    <property type="match status" value="1"/>
</dbReference>
<evidence type="ECO:0000256" key="4">
    <source>
        <dbReference type="ARBA" id="ARBA00023157"/>
    </source>
</evidence>
<dbReference type="FunFam" id="1.10.530.10:FF:000001">
    <property type="entry name" value="Lysozyme C"/>
    <property type="match status" value="1"/>
</dbReference>
<sequence length="145" mass="16776">MRLVFALLFLTVLSISESRRLGRCDLVRTFKRQGLDGFEGFSVGNYVCMAYWESKYKTHKVRSADVGKDYGIFQINSYKWCDDGTRGGKNLCRVPCADLLKDDMIASIDCAKLIVKTEGLKSWDTWDKYCNGRKMSRWERGCEKR</sequence>
<dbReference type="PRINTS" id="PR00137">
    <property type="entry name" value="LYSOZYME"/>
</dbReference>
<evidence type="ECO:0000256" key="5">
    <source>
        <dbReference type="RuleBase" id="RU004440"/>
    </source>
</evidence>
<dbReference type="PANTHER" id="PTHR11407">
    <property type="entry name" value="LYSOZYME C"/>
    <property type="match status" value="1"/>
</dbReference>
<evidence type="ECO:0000313" key="7">
    <source>
        <dbReference type="EMBL" id="TRY69894.1"/>
    </source>
</evidence>
<dbReference type="EMBL" id="SRMA01026774">
    <property type="protein sequence ID" value="TRY69894.1"/>
    <property type="molecule type" value="Genomic_DNA"/>
</dbReference>
<dbReference type="GO" id="GO:0031640">
    <property type="term" value="P:killing of cells of another organism"/>
    <property type="evidence" value="ECO:0007669"/>
    <property type="project" value="UniProtKB-KW"/>
</dbReference>
<dbReference type="InterPro" id="IPR000974">
    <property type="entry name" value="Glyco_hydro_22_lys"/>
</dbReference>
<accession>A0A553NWT8</accession>
<reference evidence="7 8" key="1">
    <citation type="journal article" date="2019" name="Sci. Data">
        <title>Hybrid genome assembly and annotation of Danionella translucida.</title>
        <authorList>
            <person name="Kadobianskyi M."/>
            <person name="Schulze L."/>
            <person name="Schuelke M."/>
            <person name="Judkewitz B."/>
        </authorList>
    </citation>
    <scope>NUCLEOTIDE SEQUENCE [LARGE SCALE GENOMIC DNA]</scope>
    <source>
        <strain evidence="7 8">Bolton</strain>
    </source>
</reference>
<dbReference type="Gene3D" id="1.10.530.10">
    <property type="match status" value="1"/>
</dbReference>
<keyword evidence="3" id="KW-0081">Bacteriolytic enzyme</keyword>
<gene>
    <name evidence="7" type="ORF">DNTS_015355</name>
</gene>
<dbReference type="PROSITE" id="PS51348">
    <property type="entry name" value="GLYCOSYL_HYDROL_F22_2"/>
    <property type="match status" value="1"/>
</dbReference>
<protein>
    <recommendedName>
        <fullName evidence="2">lysozyme</fullName>
        <ecNumber evidence="2">3.2.1.17</ecNumber>
    </recommendedName>
</protein>
<keyword evidence="4" id="KW-1015">Disulfide bond</keyword>
<dbReference type="EC" id="3.2.1.17" evidence="2"/>
<name>A0A553NWT8_9TELE</name>
<dbReference type="Proteomes" id="UP000316079">
    <property type="component" value="Unassembled WGS sequence"/>
</dbReference>
<evidence type="ECO:0000256" key="3">
    <source>
        <dbReference type="ARBA" id="ARBA00022638"/>
    </source>
</evidence>
<dbReference type="InterPro" id="IPR001916">
    <property type="entry name" value="Glyco_hydro_22"/>
</dbReference>
<dbReference type="OrthoDB" id="17373at2759"/>
<dbReference type="GO" id="GO:0003796">
    <property type="term" value="F:lysozyme activity"/>
    <property type="evidence" value="ECO:0007669"/>
    <property type="project" value="UniProtKB-EC"/>
</dbReference>
<evidence type="ECO:0000313" key="8">
    <source>
        <dbReference type="Proteomes" id="UP000316079"/>
    </source>
</evidence>
<keyword evidence="3" id="KW-0929">Antimicrobial</keyword>